<dbReference type="GO" id="GO:0016787">
    <property type="term" value="F:hydrolase activity"/>
    <property type="evidence" value="ECO:0007669"/>
    <property type="project" value="UniProtKB-KW"/>
</dbReference>
<keyword evidence="4" id="KW-0378">Hydrolase</keyword>
<dbReference type="InterPro" id="IPR012341">
    <property type="entry name" value="6hp_glycosidase-like_sf"/>
</dbReference>
<gene>
    <name evidence="4" type="ORF">GCM10009851_21490</name>
</gene>
<dbReference type="Proteomes" id="UP001500929">
    <property type="component" value="Unassembled WGS sequence"/>
</dbReference>
<dbReference type="EMBL" id="BAAAQY010000006">
    <property type="protein sequence ID" value="GAA2236240.1"/>
    <property type="molecule type" value="Genomic_DNA"/>
</dbReference>
<keyword evidence="5" id="KW-1185">Reference proteome</keyword>
<evidence type="ECO:0000259" key="2">
    <source>
        <dbReference type="Pfam" id="PF00723"/>
    </source>
</evidence>
<protein>
    <submittedName>
        <fullName evidence="4">Glycoside hydrolase family 15 protein</fullName>
    </submittedName>
</protein>
<comment type="caution">
    <text evidence="4">The sequence shown here is derived from an EMBL/GenBank/DDBJ whole genome shotgun (WGS) entry which is preliminary data.</text>
</comment>
<feature type="domain" description="GH15-like" evidence="2">
    <location>
        <begin position="254"/>
        <end position="556"/>
    </location>
</feature>
<name>A0ABN3DM40_9MICO</name>
<evidence type="ECO:0000256" key="1">
    <source>
        <dbReference type="SAM" id="MobiDB-lite"/>
    </source>
</evidence>
<dbReference type="InterPro" id="IPR008928">
    <property type="entry name" value="6-hairpin_glycosidase_sf"/>
</dbReference>
<dbReference type="PANTHER" id="PTHR31616">
    <property type="entry name" value="TREHALASE"/>
    <property type="match status" value="1"/>
</dbReference>
<feature type="domain" description="Trehalase-like N-terminal" evidence="3">
    <location>
        <begin position="19"/>
        <end position="128"/>
    </location>
</feature>
<reference evidence="4 5" key="1">
    <citation type="journal article" date="2019" name="Int. J. Syst. Evol. Microbiol.">
        <title>The Global Catalogue of Microorganisms (GCM) 10K type strain sequencing project: providing services to taxonomists for standard genome sequencing and annotation.</title>
        <authorList>
            <consortium name="The Broad Institute Genomics Platform"/>
            <consortium name="The Broad Institute Genome Sequencing Center for Infectious Disease"/>
            <person name="Wu L."/>
            <person name="Ma J."/>
        </authorList>
    </citation>
    <scope>NUCLEOTIDE SEQUENCE [LARGE SCALE GENOMIC DNA]</scope>
    <source>
        <strain evidence="4 5">JCM 16117</strain>
    </source>
</reference>
<dbReference type="RefSeq" id="WP_259479628.1">
    <property type="nucleotide sequence ID" value="NZ_BAAAQY010000006.1"/>
</dbReference>
<dbReference type="SUPFAM" id="SSF48208">
    <property type="entry name" value="Six-hairpin glycosidases"/>
    <property type="match status" value="1"/>
</dbReference>
<dbReference type="InterPro" id="IPR045582">
    <property type="entry name" value="Trehalase-like_N"/>
</dbReference>
<dbReference type="InterPro" id="IPR011613">
    <property type="entry name" value="GH15-like"/>
</dbReference>
<dbReference type="PANTHER" id="PTHR31616:SF0">
    <property type="entry name" value="GLUCAN 1,4-ALPHA-GLUCOSIDASE"/>
    <property type="match status" value="1"/>
</dbReference>
<evidence type="ECO:0000313" key="5">
    <source>
        <dbReference type="Proteomes" id="UP001500929"/>
    </source>
</evidence>
<proteinExistence type="predicted"/>
<evidence type="ECO:0000259" key="3">
    <source>
        <dbReference type="Pfam" id="PF19291"/>
    </source>
</evidence>
<dbReference type="Pfam" id="PF00723">
    <property type="entry name" value="Glyco_hydro_15"/>
    <property type="match status" value="1"/>
</dbReference>
<feature type="region of interest" description="Disordered" evidence="1">
    <location>
        <begin position="172"/>
        <end position="198"/>
    </location>
</feature>
<organism evidence="4 5">
    <name type="scientific">Herbiconiux moechotypicola</name>
    <dbReference type="NCBI Taxonomy" id="637393"/>
    <lineage>
        <taxon>Bacteria</taxon>
        <taxon>Bacillati</taxon>
        <taxon>Actinomycetota</taxon>
        <taxon>Actinomycetes</taxon>
        <taxon>Micrococcales</taxon>
        <taxon>Microbacteriaceae</taxon>
        <taxon>Herbiconiux</taxon>
    </lineage>
</organism>
<sequence>MRPSERIRTPGGYAELRDYAVIGDGRTVAAIAPDGRIDWLPLPALDTPPVIAALIDSRHGGHFALRPVGEFESRREYVPGTNVLRTTFRTLDGAEAVVTDALVTGVAGRLPWAELARRIDGVAGSIEFTWSVEPGSAFTGDPVQRIDTVHGPLLRAGTVDLVLVGFEHGRTDPHDPASASAASRGLPGASGAPARFEGAFRTSPGSRHLIALCGTDDEPIHLPDPRIVDQGVDRSIENWATWSREFSYDGPWPEAVQRSALALKLLIHSPTGAIAAAATTGLPENERGTKNYDYRYAWVRDLAYTVGALTRFGLREETHAAVSWALKTLKRHDGELGIFYTLDGATPDPVRRTAAEGWNGIGPVDSGNQAAGQLQLGVYADVVGIMRLYVEAGNILDGSTADLLEEFANSACRRWPEKDSGMWELPKKRHYVSSKIGCWRALDDALRLVDLGELRPHPDSLALWKKNRGLLADWIAKHGWSEKRQAYVMSKGSTALDASILLHASAPFGPPERMRGTVERIRSELGTGPHLYRYTGVDREEAAFVACGFWLVQALATLGERDDATARMSALVAEANDVGLFAEMIDPGTHRFFGNLPQGLSHLALINAAVALE</sequence>
<dbReference type="Pfam" id="PF19291">
    <property type="entry name" value="TREH_N"/>
    <property type="match status" value="1"/>
</dbReference>
<evidence type="ECO:0000313" key="4">
    <source>
        <dbReference type="EMBL" id="GAA2236240.1"/>
    </source>
</evidence>
<accession>A0ABN3DM40</accession>
<dbReference type="Gene3D" id="1.50.10.10">
    <property type="match status" value="1"/>
</dbReference>